<keyword evidence="2 7" id="KW-0677">Repeat</keyword>
<dbReference type="PANTHER" id="PTHR10502:SF104">
    <property type="entry name" value="ANNEXIN D1"/>
    <property type="match status" value="1"/>
</dbReference>
<dbReference type="SUPFAM" id="SSF47874">
    <property type="entry name" value="Annexin"/>
    <property type="match status" value="1"/>
</dbReference>
<feature type="binding site" evidence="6">
    <location>
        <position position="28"/>
    </location>
    <ligand>
        <name>Ca(2+)</name>
        <dbReference type="ChEBI" id="CHEBI:29108"/>
        <label>1</label>
    </ligand>
</feature>
<evidence type="ECO:0000256" key="4">
    <source>
        <dbReference type="ARBA" id="ARBA00023216"/>
    </source>
</evidence>
<dbReference type="PRINTS" id="PR00196">
    <property type="entry name" value="ANNEXIN"/>
</dbReference>
<dbReference type="InterPro" id="IPR009118">
    <property type="entry name" value="AnnexinD_plant"/>
</dbReference>
<feature type="binding site" evidence="6">
    <location>
        <position position="302"/>
    </location>
    <ligand>
        <name>Ca(2+)</name>
        <dbReference type="ChEBI" id="CHEBI:29108"/>
        <label>1</label>
    </ligand>
</feature>
<reference evidence="8" key="1">
    <citation type="submission" date="2016-11" db="EMBL/GenBank/DDBJ databases">
        <title>The genome of Nicotiana attenuata.</title>
        <authorList>
            <person name="Xu S."/>
            <person name="Brockmoeller T."/>
            <person name="Gaquerel E."/>
            <person name="Navarro A."/>
            <person name="Kuhl H."/>
            <person name="Gase K."/>
            <person name="Ling Z."/>
            <person name="Zhou W."/>
            <person name="Kreitzer C."/>
            <person name="Stanke M."/>
            <person name="Tang H."/>
            <person name="Lyons E."/>
            <person name="Pandey P."/>
            <person name="Pandey S.P."/>
            <person name="Timmermann B."/>
            <person name="Baldwin I.T."/>
        </authorList>
    </citation>
    <scope>NUCLEOTIDE SEQUENCE [LARGE SCALE GENOMIC DNA]</scope>
    <source>
        <strain evidence="8">UT</strain>
    </source>
</reference>
<feature type="binding site" evidence="6">
    <location>
        <position position="68"/>
    </location>
    <ligand>
        <name>Ca(2+)</name>
        <dbReference type="ChEBI" id="CHEBI:29108"/>
        <label>1</label>
    </ligand>
</feature>
<dbReference type="FunFam" id="1.10.220.10:FF:000006">
    <property type="entry name" value="Annexin"/>
    <property type="match status" value="1"/>
</dbReference>
<dbReference type="GO" id="GO:0009409">
    <property type="term" value="P:response to cold"/>
    <property type="evidence" value="ECO:0007669"/>
    <property type="project" value="TreeGrafter"/>
</dbReference>
<feature type="binding site" evidence="6">
    <location>
        <position position="256"/>
    </location>
    <ligand>
        <name>Ca(2+)</name>
        <dbReference type="ChEBI" id="CHEBI:29108"/>
        <label>1</label>
    </ligand>
</feature>
<name>A0A314L1Z9_NICAT</name>
<keyword evidence="3 6" id="KW-0106">Calcium</keyword>
<dbReference type="Gene3D" id="1.10.220.10">
    <property type="entry name" value="Annexin"/>
    <property type="match status" value="4"/>
</dbReference>
<dbReference type="InterPro" id="IPR001464">
    <property type="entry name" value="Annexin"/>
</dbReference>
<protein>
    <recommendedName>
        <fullName evidence="7">Annexin</fullName>
    </recommendedName>
</protein>
<evidence type="ECO:0000256" key="1">
    <source>
        <dbReference type="ARBA" id="ARBA00022723"/>
    </source>
</evidence>
<evidence type="ECO:0000256" key="6">
    <source>
        <dbReference type="PIRSR" id="PIRSR609118-1"/>
    </source>
</evidence>
<feature type="binding site" evidence="6">
    <location>
        <position position="252"/>
    </location>
    <ligand>
        <name>Ca(2+)</name>
        <dbReference type="ChEBI" id="CHEBI:29108"/>
        <label>1</label>
    </ligand>
</feature>
<dbReference type="FunFam" id="1.10.220.10:FF:000008">
    <property type="entry name" value="Annexin"/>
    <property type="match status" value="1"/>
</dbReference>
<feature type="binding site" evidence="6">
    <location>
        <position position="294"/>
    </location>
    <ligand>
        <name>Ca(2+)</name>
        <dbReference type="ChEBI" id="CHEBI:29108"/>
        <label>1</label>
    </ligand>
</feature>
<dbReference type="GO" id="GO:0009651">
    <property type="term" value="P:response to salt stress"/>
    <property type="evidence" value="ECO:0007669"/>
    <property type="project" value="TreeGrafter"/>
</dbReference>
<feature type="binding site" evidence="6">
    <location>
        <position position="254"/>
    </location>
    <ligand>
        <name>Ca(2+)</name>
        <dbReference type="ChEBI" id="CHEBI:29108"/>
        <label>1</label>
    </ligand>
</feature>
<keyword evidence="9" id="KW-1185">Reference proteome</keyword>
<comment type="caution">
    <text evidence="8">The sequence shown here is derived from an EMBL/GenBank/DDBJ whole genome shotgun (WGS) entry which is preliminary data.</text>
</comment>
<dbReference type="FunFam" id="1.10.220.10:FF:000009">
    <property type="entry name" value="Annexin"/>
    <property type="match status" value="1"/>
</dbReference>
<proteinExistence type="inferred from homology"/>
<dbReference type="GO" id="GO:0009408">
    <property type="term" value="P:response to heat"/>
    <property type="evidence" value="ECO:0007669"/>
    <property type="project" value="TreeGrafter"/>
</dbReference>
<dbReference type="PROSITE" id="PS00223">
    <property type="entry name" value="ANNEXIN_1"/>
    <property type="match status" value="1"/>
</dbReference>
<dbReference type="GO" id="GO:0009414">
    <property type="term" value="P:response to water deprivation"/>
    <property type="evidence" value="ECO:0007669"/>
    <property type="project" value="TreeGrafter"/>
</dbReference>
<dbReference type="AlphaFoldDB" id="A0A314L1Z9"/>
<dbReference type="Proteomes" id="UP000187609">
    <property type="component" value="Unassembled WGS sequence"/>
</dbReference>
<dbReference type="GO" id="GO:0005509">
    <property type="term" value="F:calcium ion binding"/>
    <property type="evidence" value="ECO:0007669"/>
    <property type="project" value="InterPro"/>
</dbReference>
<evidence type="ECO:0000256" key="2">
    <source>
        <dbReference type="ARBA" id="ARBA00022737"/>
    </source>
</evidence>
<dbReference type="KEGG" id="nau:109243868"/>
<dbReference type="GO" id="GO:0005886">
    <property type="term" value="C:plasma membrane"/>
    <property type="evidence" value="ECO:0007669"/>
    <property type="project" value="TreeGrafter"/>
</dbReference>
<dbReference type="GO" id="GO:0005737">
    <property type="term" value="C:cytoplasm"/>
    <property type="evidence" value="ECO:0007669"/>
    <property type="project" value="TreeGrafter"/>
</dbReference>
<evidence type="ECO:0000256" key="3">
    <source>
        <dbReference type="ARBA" id="ARBA00022837"/>
    </source>
</evidence>
<evidence type="ECO:0000313" key="9">
    <source>
        <dbReference type="Proteomes" id="UP000187609"/>
    </source>
</evidence>
<keyword evidence="1 6" id="KW-0479">Metal-binding</keyword>
<dbReference type="OrthoDB" id="37886at2759"/>
<comment type="similarity">
    <text evidence="7">Belongs to the annexin family.</text>
</comment>
<feature type="binding site" evidence="6">
    <location>
        <position position="296"/>
    </location>
    <ligand>
        <name>Ca(2+)</name>
        <dbReference type="ChEBI" id="CHEBI:29108"/>
        <label>1</label>
    </ligand>
</feature>
<organism evidence="8 9">
    <name type="scientific">Nicotiana attenuata</name>
    <name type="common">Coyote tobacco</name>
    <dbReference type="NCBI Taxonomy" id="49451"/>
    <lineage>
        <taxon>Eukaryota</taxon>
        <taxon>Viridiplantae</taxon>
        <taxon>Streptophyta</taxon>
        <taxon>Embryophyta</taxon>
        <taxon>Tracheophyta</taxon>
        <taxon>Spermatophyta</taxon>
        <taxon>Magnoliopsida</taxon>
        <taxon>eudicotyledons</taxon>
        <taxon>Gunneridae</taxon>
        <taxon>Pentapetalae</taxon>
        <taxon>asterids</taxon>
        <taxon>lamiids</taxon>
        <taxon>Solanales</taxon>
        <taxon>Solanaceae</taxon>
        <taxon>Nicotianoideae</taxon>
        <taxon>Nicotianeae</taxon>
        <taxon>Nicotiana</taxon>
    </lineage>
</organism>
<gene>
    <name evidence="8" type="primary">ANN1</name>
    <name evidence="8" type="ORF">A4A49_17207</name>
</gene>
<dbReference type="PANTHER" id="PTHR10502">
    <property type="entry name" value="ANNEXIN"/>
    <property type="match status" value="1"/>
</dbReference>
<keyword evidence="4 7" id="KW-0041">Annexin</keyword>
<dbReference type="InterPro" id="IPR018502">
    <property type="entry name" value="Annexin_repeat"/>
</dbReference>
<dbReference type="PROSITE" id="PS51897">
    <property type="entry name" value="ANNEXIN_2"/>
    <property type="match status" value="4"/>
</dbReference>
<evidence type="ECO:0000256" key="5">
    <source>
        <dbReference type="ARBA" id="ARBA00023302"/>
    </source>
</evidence>
<dbReference type="STRING" id="49451.A0A314L1Z9"/>
<feature type="binding site" evidence="6">
    <location>
        <position position="297"/>
    </location>
    <ligand>
        <name>Ca(2+)</name>
        <dbReference type="ChEBI" id="CHEBI:29108"/>
        <label>2</label>
    </ligand>
</feature>
<accession>A0A314L1Z9</accession>
<feature type="binding site" evidence="6">
    <location>
        <position position="26"/>
    </location>
    <ligand>
        <name>Ca(2+)</name>
        <dbReference type="ChEBI" id="CHEBI:29108"/>
        <label>1</label>
    </ligand>
</feature>
<dbReference type="SMART" id="SM00335">
    <property type="entry name" value="ANX"/>
    <property type="match status" value="4"/>
</dbReference>
<dbReference type="GO" id="GO:0005544">
    <property type="term" value="F:calcium-dependent phospholipid binding"/>
    <property type="evidence" value="ECO:0007669"/>
    <property type="project" value="UniProtKB-KW"/>
</dbReference>
<dbReference type="SMR" id="A0A314L1Z9"/>
<evidence type="ECO:0000313" key="8">
    <source>
        <dbReference type="EMBL" id="OIT35064.1"/>
    </source>
</evidence>
<feature type="binding site" evidence="6">
    <location>
        <position position="24"/>
    </location>
    <ligand>
        <name>Ca(2+)</name>
        <dbReference type="ChEBI" id="CHEBI:29108"/>
        <label>1</label>
    </ligand>
</feature>
<evidence type="ECO:0000256" key="7">
    <source>
        <dbReference type="RuleBase" id="RU003540"/>
    </source>
</evidence>
<dbReference type="InterPro" id="IPR018252">
    <property type="entry name" value="Annexin_repeat_CS"/>
</dbReference>
<dbReference type="GO" id="GO:0001786">
    <property type="term" value="F:phosphatidylserine binding"/>
    <property type="evidence" value="ECO:0007669"/>
    <property type="project" value="TreeGrafter"/>
</dbReference>
<dbReference type="FunFam" id="1.10.220.10:FF:000001">
    <property type="entry name" value="Annexin"/>
    <property type="match status" value="1"/>
</dbReference>
<sequence length="314" mass="35928">MASLTVPAEVPSVAEDCEQLRAAFKGWGTNEKLIISILGHRNAAQRKLIQQIYAETFGEDLLKELDRELTNDFEKLVVVWTLDPSERDAYLAKEATKRWTKSNFVLVEIACTRSPKELVLAREAYHARYKKSLEEDVAYHTTGEHRKLLVPLVSSYRYGGDEVDLRLAKAEAKILHEKISDKAYSDDEVIRILATRSKAQINATLNHYKDEYEEDILKQLEEGDEFVGLLRATIKGLVYPEHYFVEVLRDAINRRGTEEDHLTRVIATRAEVDMKTIADEYQKRDSIPLGRAIAKDTRGDYENMLLALLGQDED</sequence>
<dbReference type="GeneID" id="109243868"/>
<dbReference type="PRINTS" id="PR01814">
    <property type="entry name" value="ANNEXINPLANT"/>
</dbReference>
<keyword evidence="5 7" id="KW-0111">Calcium/phospholipid-binding</keyword>
<dbReference type="EMBL" id="MJEQ01000615">
    <property type="protein sequence ID" value="OIT35064.1"/>
    <property type="molecule type" value="Genomic_DNA"/>
</dbReference>
<comment type="domain">
    <text evidence="7">A pair of annexin repeats may form one binding site for calcium and phospholipid.</text>
</comment>
<dbReference type="Gramene" id="OIT35064">
    <property type="protein sequence ID" value="OIT35064"/>
    <property type="gene ID" value="A4A49_17207"/>
</dbReference>
<dbReference type="InterPro" id="IPR037104">
    <property type="entry name" value="Annexin_sf"/>
</dbReference>
<dbReference type="Pfam" id="PF00191">
    <property type="entry name" value="Annexin"/>
    <property type="match status" value="4"/>
</dbReference>